<reference evidence="7" key="1">
    <citation type="submission" date="2020-03" db="EMBL/GenBank/DDBJ databases">
        <title>Psychroflexus Maritimus sp. nov., isolate from marine sediment.</title>
        <authorList>
            <person name="Zhong Y.-L."/>
        </authorList>
    </citation>
    <scope>NUCLEOTIDE SEQUENCE</scope>
    <source>
        <strain evidence="7">C1</strain>
    </source>
</reference>
<keyword evidence="6" id="KW-0963">Cytoplasm</keyword>
<keyword evidence="2 6" id="KW-0418">Kinase</keyword>
<dbReference type="Pfam" id="PF20143">
    <property type="entry name" value="NAD_kinase_C"/>
    <property type="match status" value="1"/>
</dbReference>
<dbReference type="GO" id="GO:0005524">
    <property type="term" value="F:ATP binding"/>
    <property type="evidence" value="ECO:0007669"/>
    <property type="project" value="UniProtKB-KW"/>
</dbReference>
<dbReference type="GO" id="GO:0019674">
    <property type="term" value="P:NAD+ metabolic process"/>
    <property type="evidence" value="ECO:0007669"/>
    <property type="project" value="InterPro"/>
</dbReference>
<evidence type="ECO:0000313" key="7">
    <source>
        <dbReference type="EMBL" id="NGZ90498.1"/>
    </source>
</evidence>
<dbReference type="Pfam" id="PF01513">
    <property type="entry name" value="NAD_kinase"/>
    <property type="match status" value="1"/>
</dbReference>
<dbReference type="InterPro" id="IPR017438">
    <property type="entry name" value="ATP-NAD_kinase_N"/>
</dbReference>
<feature type="binding site" evidence="6">
    <location>
        <begin position="73"/>
        <end position="74"/>
    </location>
    <ligand>
        <name>NAD(+)</name>
        <dbReference type="ChEBI" id="CHEBI:57540"/>
    </ligand>
</feature>
<organism evidence="7 8">
    <name type="scientific">Psychroflexus maritimus</name>
    <dbReference type="NCBI Taxonomy" id="2714865"/>
    <lineage>
        <taxon>Bacteria</taxon>
        <taxon>Pseudomonadati</taxon>
        <taxon>Bacteroidota</taxon>
        <taxon>Flavobacteriia</taxon>
        <taxon>Flavobacteriales</taxon>
        <taxon>Flavobacteriaceae</taxon>
        <taxon>Psychroflexus</taxon>
    </lineage>
</organism>
<dbReference type="GO" id="GO:0003951">
    <property type="term" value="F:NAD+ kinase activity"/>
    <property type="evidence" value="ECO:0007669"/>
    <property type="project" value="UniProtKB-UniRule"/>
</dbReference>
<comment type="cofactor">
    <cofactor evidence="6">
        <name>a divalent metal cation</name>
        <dbReference type="ChEBI" id="CHEBI:60240"/>
    </cofactor>
</comment>
<evidence type="ECO:0000256" key="6">
    <source>
        <dbReference type="HAMAP-Rule" id="MF_00361"/>
    </source>
</evidence>
<dbReference type="GO" id="GO:0005737">
    <property type="term" value="C:cytoplasm"/>
    <property type="evidence" value="ECO:0007669"/>
    <property type="project" value="UniProtKB-SubCell"/>
</dbReference>
<evidence type="ECO:0000256" key="3">
    <source>
        <dbReference type="ARBA" id="ARBA00022857"/>
    </source>
</evidence>
<name>A0A967DZR8_9FLAO</name>
<dbReference type="GO" id="GO:0046872">
    <property type="term" value="F:metal ion binding"/>
    <property type="evidence" value="ECO:0007669"/>
    <property type="project" value="UniProtKB-UniRule"/>
</dbReference>
<dbReference type="InterPro" id="IPR002504">
    <property type="entry name" value="NADK"/>
</dbReference>
<dbReference type="InterPro" id="IPR016064">
    <property type="entry name" value="NAD/diacylglycerol_kinase_sf"/>
</dbReference>
<keyword evidence="6" id="KW-0547">Nucleotide-binding</keyword>
<evidence type="ECO:0000256" key="4">
    <source>
        <dbReference type="ARBA" id="ARBA00023027"/>
    </source>
</evidence>
<evidence type="ECO:0000256" key="1">
    <source>
        <dbReference type="ARBA" id="ARBA00022679"/>
    </source>
</evidence>
<keyword evidence="4 6" id="KW-0520">NAD</keyword>
<comment type="caution">
    <text evidence="7">The sequence shown here is derived from an EMBL/GenBank/DDBJ whole genome shotgun (WGS) entry which is preliminary data.</text>
</comment>
<dbReference type="HAMAP" id="MF_00361">
    <property type="entry name" value="NAD_kinase"/>
    <property type="match status" value="1"/>
</dbReference>
<dbReference type="GO" id="GO:0006741">
    <property type="term" value="P:NADP+ biosynthetic process"/>
    <property type="evidence" value="ECO:0007669"/>
    <property type="project" value="UniProtKB-UniRule"/>
</dbReference>
<dbReference type="NCBIfam" id="NF002521">
    <property type="entry name" value="PRK01911.1"/>
    <property type="match status" value="1"/>
</dbReference>
<dbReference type="EC" id="2.7.1.23" evidence="6"/>
<accession>A0A967DZR8</accession>
<dbReference type="InterPro" id="IPR017437">
    <property type="entry name" value="ATP-NAD_kinase_PpnK-typ_C"/>
</dbReference>
<gene>
    <name evidence="6" type="primary">nadK</name>
    <name evidence="7" type="ORF">G7034_09555</name>
</gene>
<feature type="binding site" evidence="6">
    <location>
        <begin position="187"/>
        <end position="192"/>
    </location>
    <ligand>
        <name>NAD(+)</name>
        <dbReference type="ChEBI" id="CHEBI:57540"/>
    </ligand>
</feature>
<feature type="binding site" evidence="6">
    <location>
        <position position="176"/>
    </location>
    <ligand>
        <name>NAD(+)</name>
        <dbReference type="ChEBI" id="CHEBI:57540"/>
    </ligand>
</feature>
<comment type="catalytic activity">
    <reaction evidence="5 6">
        <text>NAD(+) + ATP = ADP + NADP(+) + H(+)</text>
        <dbReference type="Rhea" id="RHEA:18629"/>
        <dbReference type="ChEBI" id="CHEBI:15378"/>
        <dbReference type="ChEBI" id="CHEBI:30616"/>
        <dbReference type="ChEBI" id="CHEBI:57540"/>
        <dbReference type="ChEBI" id="CHEBI:58349"/>
        <dbReference type="ChEBI" id="CHEBI:456216"/>
        <dbReference type="EC" id="2.7.1.23"/>
    </reaction>
</comment>
<dbReference type="Gene3D" id="3.40.50.10330">
    <property type="entry name" value="Probable inorganic polyphosphate/atp-NAD kinase, domain 1"/>
    <property type="match status" value="1"/>
</dbReference>
<keyword evidence="6" id="KW-0067">ATP-binding</keyword>
<dbReference type="RefSeq" id="WP_166400735.1">
    <property type="nucleotide sequence ID" value="NZ_JAANAS010000072.1"/>
</dbReference>
<evidence type="ECO:0000256" key="2">
    <source>
        <dbReference type="ARBA" id="ARBA00022777"/>
    </source>
</evidence>
<comment type="caution">
    <text evidence="6">Lacks conserved residue(s) required for the propagation of feature annotation.</text>
</comment>
<protein>
    <recommendedName>
        <fullName evidence="6">NAD kinase</fullName>
        <ecNumber evidence="6">2.7.1.23</ecNumber>
    </recommendedName>
    <alternativeName>
        <fullName evidence="6">ATP-dependent NAD kinase</fullName>
    </alternativeName>
</protein>
<feature type="binding site" evidence="6">
    <location>
        <position position="211"/>
    </location>
    <ligand>
        <name>NAD(+)</name>
        <dbReference type="ChEBI" id="CHEBI:57540"/>
    </ligand>
</feature>
<dbReference type="PANTHER" id="PTHR20275">
    <property type="entry name" value="NAD KINASE"/>
    <property type="match status" value="1"/>
</dbReference>
<feature type="active site" description="Proton acceptor" evidence="6">
    <location>
        <position position="73"/>
    </location>
</feature>
<evidence type="ECO:0000256" key="5">
    <source>
        <dbReference type="ARBA" id="ARBA00047925"/>
    </source>
</evidence>
<dbReference type="SUPFAM" id="SSF111331">
    <property type="entry name" value="NAD kinase/diacylglycerol kinase-like"/>
    <property type="match status" value="1"/>
</dbReference>
<dbReference type="Gene3D" id="2.60.200.30">
    <property type="entry name" value="Probable inorganic polyphosphate/atp-NAD kinase, domain 2"/>
    <property type="match status" value="1"/>
</dbReference>
<dbReference type="AlphaFoldDB" id="A0A967DZR8"/>
<dbReference type="EMBL" id="JAANAS010000072">
    <property type="protein sequence ID" value="NGZ90498.1"/>
    <property type="molecule type" value="Genomic_DNA"/>
</dbReference>
<sequence>MKVAVFGQFFYPDSGKYIKQLLATLAQNSIEVHIEQDYYQMLLEKSILGHKNQYSTFENLDSSFELFFSLGGDGTILSAVDFVKHYPIPIVGINTGRLGFLASIHKEEIQPAITEILNKEYTLSNRSLLEVKTTASNFPESCYALNEMAISRRNTTSMITVETWLNNEFLNAYWSDGIILSTPTGSTGYSLSCGGPIITPESNSFALTPIAPHNLNARPLIFPDYHPTKFNVKTREQDFMISVDSKVFTVDSSTEITVNKANFELRLVSLKSDSFLQTLRKKLLWGEDSRNFKH</sequence>
<comment type="function">
    <text evidence="6">Involved in the regulation of the intracellular balance of NAD and NADP, and is a key enzyme in the biosynthesis of NADP. Catalyzes specifically the phosphorylation on 2'-hydroxyl of the adenosine moiety of NAD to yield NADP.</text>
</comment>
<dbReference type="Proteomes" id="UP000643701">
    <property type="component" value="Unassembled WGS sequence"/>
</dbReference>
<keyword evidence="1 6" id="KW-0808">Transferase</keyword>
<dbReference type="GO" id="GO:0051287">
    <property type="term" value="F:NAD binding"/>
    <property type="evidence" value="ECO:0007669"/>
    <property type="project" value="UniProtKB-ARBA"/>
</dbReference>
<comment type="subcellular location">
    <subcellularLocation>
        <location evidence="6">Cytoplasm</location>
    </subcellularLocation>
</comment>
<keyword evidence="3 6" id="KW-0521">NADP</keyword>
<comment type="similarity">
    <text evidence="6">Belongs to the NAD kinase family.</text>
</comment>
<dbReference type="PANTHER" id="PTHR20275:SF6">
    <property type="entry name" value="NAD KINASE 2, CHLOROPLASTIC"/>
    <property type="match status" value="1"/>
</dbReference>
<proteinExistence type="inferred from homology"/>
<feature type="binding site" evidence="6">
    <location>
        <begin position="146"/>
        <end position="147"/>
    </location>
    <ligand>
        <name>NAD(+)</name>
        <dbReference type="ChEBI" id="CHEBI:57540"/>
    </ligand>
</feature>
<keyword evidence="8" id="KW-1185">Reference proteome</keyword>
<evidence type="ECO:0000313" key="8">
    <source>
        <dbReference type="Proteomes" id="UP000643701"/>
    </source>
</evidence>